<dbReference type="PROSITE" id="PS51725">
    <property type="entry name" value="ABM"/>
    <property type="match status" value="1"/>
</dbReference>
<feature type="domain" description="ABM" evidence="1">
    <location>
        <begin position="2"/>
        <end position="91"/>
    </location>
</feature>
<evidence type="ECO:0000259" key="1">
    <source>
        <dbReference type="PROSITE" id="PS51725"/>
    </source>
</evidence>
<gene>
    <name evidence="2" type="ORF">DFR59_10627</name>
</gene>
<sequence length="98" mass="11024">MIIIHAGLTINPDKKETFLNEIKPLIQASREESGNVSYKLYQDTENENVFTMVELWKDGQAVAAHNASEHFTAFTGKAKEFLAAPLDVKVFNGEQVER</sequence>
<accession>A0A370GDK2</accession>
<reference evidence="2 3" key="1">
    <citation type="submission" date="2018-07" db="EMBL/GenBank/DDBJ databases">
        <title>Genomic Encyclopedia of Type Strains, Phase IV (KMG-IV): sequencing the most valuable type-strain genomes for metagenomic binning, comparative biology and taxonomic classification.</title>
        <authorList>
            <person name="Goeker M."/>
        </authorList>
    </citation>
    <scope>NUCLEOTIDE SEQUENCE [LARGE SCALE GENOMIC DNA]</scope>
    <source>
        <strain evidence="2 3">DSM 25281</strain>
    </source>
</reference>
<dbReference type="Gene3D" id="3.30.70.100">
    <property type="match status" value="1"/>
</dbReference>
<dbReference type="SUPFAM" id="SSF54909">
    <property type="entry name" value="Dimeric alpha+beta barrel"/>
    <property type="match status" value="1"/>
</dbReference>
<dbReference type="RefSeq" id="WP_114745760.1">
    <property type="nucleotide sequence ID" value="NZ_QQAY01000006.1"/>
</dbReference>
<keyword evidence="2" id="KW-0560">Oxidoreductase</keyword>
<dbReference type="InterPro" id="IPR050744">
    <property type="entry name" value="AI-2_Isomerase_LsrG"/>
</dbReference>
<dbReference type="GO" id="GO:0004497">
    <property type="term" value="F:monooxygenase activity"/>
    <property type="evidence" value="ECO:0007669"/>
    <property type="project" value="UniProtKB-KW"/>
</dbReference>
<dbReference type="AlphaFoldDB" id="A0A370GDK2"/>
<proteinExistence type="predicted"/>
<keyword evidence="3" id="KW-1185">Reference proteome</keyword>
<protein>
    <submittedName>
        <fullName evidence="2">Quinol monooxygenase YgiN</fullName>
    </submittedName>
</protein>
<evidence type="ECO:0000313" key="2">
    <source>
        <dbReference type="EMBL" id="RDI41868.1"/>
    </source>
</evidence>
<dbReference type="InterPro" id="IPR011008">
    <property type="entry name" value="Dimeric_a/b-barrel"/>
</dbReference>
<evidence type="ECO:0000313" key="3">
    <source>
        <dbReference type="Proteomes" id="UP000255326"/>
    </source>
</evidence>
<comment type="caution">
    <text evidence="2">The sequence shown here is derived from an EMBL/GenBank/DDBJ whole genome shotgun (WGS) entry which is preliminary data.</text>
</comment>
<dbReference type="PANTHER" id="PTHR33336">
    <property type="entry name" value="QUINOL MONOOXYGENASE YGIN-RELATED"/>
    <property type="match status" value="1"/>
</dbReference>
<dbReference type="OrthoDB" id="287932at2"/>
<dbReference type="InterPro" id="IPR007138">
    <property type="entry name" value="ABM_dom"/>
</dbReference>
<dbReference type="Pfam" id="PF03992">
    <property type="entry name" value="ABM"/>
    <property type="match status" value="1"/>
</dbReference>
<dbReference type="Proteomes" id="UP000255326">
    <property type="component" value="Unassembled WGS sequence"/>
</dbReference>
<name>A0A370GDK2_9BACI</name>
<organism evidence="2 3">
    <name type="scientific">Falsibacillus pallidus</name>
    <dbReference type="NCBI Taxonomy" id="493781"/>
    <lineage>
        <taxon>Bacteria</taxon>
        <taxon>Bacillati</taxon>
        <taxon>Bacillota</taxon>
        <taxon>Bacilli</taxon>
        <taxon>Bacillales</taxon>
        <taxon>Bacillaceae</taxon>
        <taxon>Falsibacillus</taxon>
    </lineage>
</organism>
<keyword evidence="2" id="KW-0503">Monooxygenase</keyword>
<dbReference type="EMBL" id="QQAY01000006">
    <property type="protein sequence ID" value="RDI41868.1"/>
    <property type="molecule type" value="Genomic_DNA"/>
</dbReference>
<dbReference type="PANTHER" id="PTHR33336:SF3">
    <property type="entry name" value="ABM DOMAIN-CONTAINING PROTEIN"/>
    <property type="match status" value="1"/>
</dbReference>